<name>A0A5D2Z734_GOSMU</name>
<dbReference type="Proteomes" id="UP000323597">
    <property type="component" value="Chromosome A05"/>
</dbReference>
<feature type="transmembrane region" description="Helical" evidence="1">
    <location>
        <begin position="57"/>
        <end position="74"/>
    </location>
</feature>
<gene>
    <name evidence="2" type="ORF">E1A91_A05G126400v1</name>
</gene>
<keyword evidence="1" id="KW-0812">Transmembrane</keyword>
<protein>
    <submittedName>
        <fullName evidence="2">Uncharacterized protein</fullName>
    </submittedName>
</protein>
<feature type="transmembrane region" description="Helical" evidence="1">
    <location>
        <begin position="6"/>
        <end position="26"/>
    </location>
</feature>
<reference evidence="2 3" key="1">
    <citation type="submission" date="2019-07" db="EMBL/GenBank/DDBJ databases">
        <title>WGS assembly of Gossypium mustelinum.</title>
        <authorList>
            <person name="Chen Z.J."/>
            <person name="Sreedasyam A."/>
            <person name="Ando A."/>
            <person name="Song Q."/>
            <person name="De L."/>
            <person name="Hulse-Kemp A."/>
            <person name="Ding M."/>
            <person name="Ye W."/>
            <person name="Kirkbride R."/>
            <person name="Jenkins J."/>
            <person name="Plott C."/>
            <person name="Lovell J."/>
            <person name="Lin Y.-M."/>
            <person name="Vaughn R."/>
            <person name="Liu B."/>
            <person name="Li W."/>
            <person name="Simpson S."/>
            <person name="Scheffler B."/>
            <person name="Saski C."/>
            <person name="Grover C."/>
            <person name="Hu G."/>
            <person name="Conover J."/>
            <person name="Carlson J."/>
            <person name="Shu S."/>
            <person name="Boston L."/>
            <person name="Williams M."/>
            <person name="Peterson D."/>
            <person name="Mcgee K."/>
            <person name="Jones D."/>
            <person name="Wendel J."/>
            <person name="Stelly D."/>
            <person name="Grimwood J."/>
            <person name="Schmutz J."/>
        </authorList>
    </citation>
    <scope>NUCLEOTIDE SEQUENCE [LARGE SCALE GENOMIC DNA]</scope>
    <source>
        <strain evidence="2">1408120.09</strain>
    </source>
</reference>
<keyword evidence="1" id="KW-1133">Transmembrane helix</keyword>
<dbReference type="AlphaFoldDB" id="A0A5D2Z734"/>
<organism evidence="2 3">
    <name type="scientific">Gossypium mustelinum</name>
    <name type="common">Cotton</name>
    <name type="synonym">Gossypium caicoense</name>
    <dbReference type="NCBI Taxonomy" id="34275"/>
    <lineage>
        <taxon>Eukaryota</taxon>
        <taxon>Viridiplantae</taxon>
        <taxon>Streptophyta</taxon>
        <taxon>Embryophyta</taxon>
        <taxon>Tracheophyta</taxon>
        <taxon>Spermatophyta</taxon>
        <taxon>Magnoliopsida</taxon>
        <taxon>eudicotyledons</taxon>
        <taxon>Gunneridae</taxon>
        <taxon>Pentapetalae</taxon>
        <taxon>rosids</taxon>
        <taxon>malvids</taxon>
        <taxon>Malvales</taxon>
        <taxon>Malvaceae</taxon>
        <taxon>Malvoideae</taxon>
        <taxon>Gossypium</taxon>
    </lineage>
</organism>
<feature type="transmembrane region" description="Helical" evidence="1">
    <location>
        <begin position="33"/>
        <end position="51"/>
    </location>
</feature>
<evidence type="ECO:0000313" key="3">
    <source>
        <dbReference type="Proteomes" id="UP000323597"/>
    </source>
</evidence>
<accession>A0A5D2Z734</accession>
<proteinExistence type="predicted"/>
<sequence>MMILYIFVLIFSLCLCFLVLVCLDFATKMCPKVGKICLACFGPLGIYLVWIDSSKTISVICAGFLFFYSFWTTCKQTTRGLILFSPYFNFS</sequence>
<evidence type="ECO:0000256" key="1">
    <source>
        <dbReference type="SAM" id="Phobius"/>
    </source>
</evidence>
<evidence type="ECO:0000313" key="2">
    <source>
        <dbReference type="EMBL" id="TYJ33790.1"/>
    </source>
</evidence>
<keyword evidence="3" id="KW-1185">Reference proteome</keyword>
<keyword evidence="1" id="KW-0472">Membrane</keyword>
<dbReference type="EMBL" id="CM017640">
    <property type="protein sequence ID" value="TYJ33790.1"/>
    <property type="molecule type" value="Genomic_DNA"/>
</dbReference>